<dbReference type="PANTHER" id="PTHR22954:SF3">
    <property type="entry name" value="PROTEIN CBG08539"/>
    <property type="match status" value="1"/>
</dbReference>
<evidence type="ECO:0000313" key="2">
    <source>
        <dbReference type="Proteomes" id="UP000691718"/>
    </source>
</evidence>
<gene>
    <name evidence="1" type="ORF">PAPOLLO_LOCUS4089</name>
</gene>
<dbReference type="PANTHER" id="PTHR22954">
    <property type="entry name" value="RETROVIRAL PROTEASE-RELATED"/>
    <property type="match status" value="1"/>
</dbReference>
<protein>
    <submittedName>
        <fullName evidence="1">(apollo) hypothetical protein</fullName>
    </submittedName>
</protein>
<evidence type="ECO:0000313" key="1">
    <source>
        <dbReference type="EMBL" id="CAG4949714.1"/>
    </source>
</evidence>
<dbReference type="Proteomes" id="UP000691718">
    <property type="component" value="Unassembled WGS sequence"/>
</dbReference>
<dbReference type="InterPro" id="IPR005312">
    <property type="entry name" value="DUF1759"/>
</dbReference>
<organism evidence="1 2">
    <name type="scientific">Parnassius apollo</name>
    <name type="common">Apollo butterfly</name>
    <name type="synonym">Papilio apollo</name>
    <dbReference type="NCBI Taxonomy" id="110799"/>
    <lineage>
        <taxon>Eukaryota</taxon>
        <taxon>Metazoa</taxon>
        <taxon>Ecdysozoa</taxon>
        <taxon>Arthropoda</taxon>
        <taxon>Hexapoda</taxon>
        <taxon>Insecta</taxon>
        <taxon>Pterygota</taxon>
        <taxon>Neoptera</taxon>
        <taxon>Endopterygota</taxon>
        <taxon>Lepidoptera</taxon>
        <taxon>Glossata</taxon>
        <taxon>Ditrysia</taxon>
        <taxon>Papilionoidea</taxon>
        <taxon>Papilionidae</taxon>
        <taxon>Parnassiinae</taxon>
        <taxon>Parnassini</taxon>
        <taxon>Parnassius</taxon>
        <taxon>Parnassius</taxon>
    </lineage>
</organism>
<reference evidence="1" key="1">
    <citation type="submission" date="2021-04" db="EMBL/GenBank/DDBJ databases">
        <authorList>
            <person name="Tunstrom K."/>
        </authorList>
    </citation>
    <scope>NUCLEOTIDE SEQUENCE</scope>
</reference>
<accession>A0A8S3WAA7</accession>
<dbReference type="EMBL" id="CAJQZP010000220">
    <property type="protein sequence ID" value="CAG4949714.1"/>
    <property type="molecule type" value="Genomic_DNA"/>
</dbReference>
<keyword evidence="2" id="KW-1185">Reference proteome</keyword>
<proteinExistence type="predicted"/>
<dbReference type="AlphaFoldDB" id="A0A8S3WAA7"/>
<comment type="caution">
    <text evidence="1">The sequence shown here is derived from an EMBL/GenBank/DDBJ whole genome shotgun (WGS) entry which is preliminary data.</text>
</comment>
<dbReference type="OrthoDB" id="6930262at2759"/>
<name>A0A8S3WAA7_PARAO</name>
<sequence length="268" mass="30974">MAVSGNKIKLKTLYAKRDVLFSRIQYISDHVKNINVEAVRETFLCEIETMDSLRTDYERVLDQINNFELQIDPKYTVNYQPLLAFEDMLRRVKRTAKLLQSPSQSEAKPEAQVRTRDSIRLPPIDIPVFNGNIKTWPFFFSGFQNNIHNNPSLSDAEKLYYLISKLIGRVQSICSGFTPTANNYLLIFETLKTKYEDKKMLASEYLNQIFDLKPISSGNINGLEQFLDKFVASVPALKNLKFNDLMDVVFLHIALKKLDPDTMRAFEI</sequence>
<dbReference type="Pfam" id="PF03564">
    <property type="entry name" value="DUF1759"/>
    <property type="match status" value="1"/>
</dbReference>